<reference evidence="1 2" key="1">
    <citation type="submission" date="2018-08" db="EMBL/GenBank/DDBJ databases">
        <title>A genome reference for cultivated species of the human gut microbiota.</title>
        <authorList>
            <person name="Zou Y."/>
            <person name="Xue W."/>
            <person name="Luo G."/>
        </authorList>
    </citation>
    <scope>NUCLEOTIDE SEQUENCE [LARGE SCALE GENOMIC DNA]</scope>
    <source>
        <strain evidence="1 2">AM22-9LB</strain>
    </source>
</reference>
<dbReference type="RefSeq" id="WP_118197229.1">
    <property type="nucleotide sequence ID" value="NZ_QRHZ01000001.1"/>
</dbReference>
<dbReference type="EMBL" id="QRHZ01000001">
    <property type="protein sequence ID" value="RHG19907.1"/>
    <property type="molecule type" value="Genomic_DNA"/>
</dbReference>
<comment type="caution">
    <text evidence="1">The sequence shown here is derived from an EMBL/GenBank/DDBJ whole genome shotgun (WGS) entry which is preliminary data.</text>
</comment>
<accession>A0A414SK01</accession>
<evidence type="ECO:0000313" key="2">
    <source>
        <dbReference type="Proteomes" id="UP000284220"/>
    </source>
</evidence>
<dbReference type="AlphaFoldDB" id="A0A414SK01"/>
<protein>
    <submittedName>
        <fullName evidence="1">Uncharacterized protein</fullName>
    </submittedName>
</protein>
<sequence length="241" mass="27248">MYTLQITDDNEIISKREVIMEKSNAVDQIRILVNKNYKGQLDITDASVYMRYVLPISKKIKTKVPLVRAEEDYNENMMQFYLPANVNDLTAEPGDVEVSFTFVKIIQNDDDTITSAVRKTQSGIIHITPLSSFDDFDISENYTDFDQRIIAMEVLQKQMIATTDAIYNGMAQDIRLNKNDRKITLADRDGNDMGEGVEMNDISSMVAEDLVGKDPDGVQDGVVNLDQISGVQMMNLDELLK</sequence>
<organism evidence="1 2">
    <name type="scientific">Blautia obeum</name>
    <dbReference type="NCBI Taxonomy" id="40520"/>
    <lineage>
        <taxon>Bacteria</taxon>
        <taxon>Bacillati</taxon>
        <taxon>Bacillota</taxon>
        <taxon>Clostridia</taxon>
        <taxon>Lachnospirales</taxon>
        <taxon>Lachnospiraceae</taxon>
        <taxon>Blautia</taxon>
    </lineage>
</organism>
<evidence type="ECO:0000313" key="1">
    <source>
        <dbReference type="EMBL" id="RHG19907.1"/>
    </source>
</evidence>
<gene>
    <name evidence="1" type="ORF">DW272_01495</name>
</gene>
<name>A0A414SK01_9FIRM</name>
<proteinExistence type="predicted"/>
<dbReference type="Proteomes" id="UP000284220">
    <property type="component" value="Unassembled WGS sequence"/>
</dbReference>